<name>F8IHM7_ALIAT</name>
<organism evidence="1 2">
    <name type="scientific">Alicyclobacillus acidocaldarius (strain Tc-4-1)</name>
    <name type="common">Bacillus acidocaldarius</name>
    <dbReference type="NCBI Taxonomy" id="1048834"/>
    <lineage>
        <taxon>Bacteria</taxon>
        <taxon>Bacillati</taxon>
        <taxon>Bacillota</taxon>
        <taxon>Bacilli</taxon>
        <taxon>Bacillales</taxon>
        <taxon>Alicyclobacillaceae</taxon>
        <taxon>Alicyclobacillus</taxon>
    </lineage>
</organism>
<protein>
    <submittedName>
        <fullName evidence="1">Uncharacterized protein</fullName>
    </submittedName>
</protein>
<dbReference type="EMBL" id="CP002902">
    <property type="protein sequence ID" value="AEJ41994.1"/>
    <property type="molecule type" value="Genomic_DNA"/>
</dbReference>
<dbReference type="STRING" id="1048834.TC41_0013"/>
<reference evidence="2" key="2">
    <citation type="submission" date="2011-06" db="EMBL/GenBank/DDBJ databases">
        <title>The complete genome sequence of Alicyclobacillus acidocaldarius sp. Tc-4-1.</title>
        <authorList>
            <person name="Chen Y."/>
            <person name="He Y."/>
            <person name="Dong Z."/>
            <person name="Hu S."/>
        </authorList>
    </citation>
    <scope>NUCLEOTIDE SEQUENCE [LARGE SCALE GENOMIC DNA]</scope>
    <source>
        <strain evidence="2">Tc-4-1</strain>
    </source>
</reference>
<dbReference type="AlphaFoldDB" id="F8IHM7"/>
<evidence type="ECO:0000313" key="1">
    <source>
        <dbReference type="EMBL" id="AEJ41994.1"/>
    </source>
</evidence>
<reference evidence="1 2" key="1">
    <citation type="journal article" date="2011" name="J. Bacteriol.">
        <title>Complete Genome Sequence of Alicyclobacillus acidocaldarius Strain Tc-4-1.</title>
        <authorList>
            <person name="Chen Y."/>
            <person name="He Y."/>
            <person name="Zhang B."/>
            <person name="Yang J."/>
            <person name="Li W."/>
            <person name="Dong Z."/>
            <person name="Hu S."/>
        </authorList>
    </citation>
    <scope>NUCLEOTIDE SEQUENCE [LARGE SCALE GENOMIC DNA]</scope>
    <source>
        <strain evidence="1 2">Tc-4-1</strain>
    </source>
</reference>
<dbReference type="HOGENOM" id="CLU_3283797_0_0_9"/>
<sequence length="40" mass="4510">MVPPLHLALYAWRPENIVSSITTGYGGVNARIFELPRLQE</sequence>
<evidence type="ECO:0000313" key="2">
    <source>
        <dbReference type="Proteomes" id="UP000000292"/>
    </source>
</evidence>
<dbReference type="KEGG" id="aad:TC41_0013"/>
<gene>
    <name evidence="1" type="ordered locus">TC41_0013</name>
</gene>
<dbReference type="Proteomes" id="UP000000292">
    <property type="component" value="Chromosome"/>
</dbReference>
<proteinExistence type="predicted"/>
<accession>F8IHM7</accession>